<evidence type="ECO:0000256" key="1">
    <source>
        <dbReference type="SAM" id="MobiDB-lite"/>
    </source>
</evidence>
<sequence length="59" mass="6298">MYNGYKEFSQLSIPPSPISIVASAATSPSPLDSGKEKEGSQQSSCHLRGTGKDNQCILR</sequence>
<feature type="region of interest" description="Disordered" evidence="1">
    <location>
        <begin position="20"/>
        <end position="59"/>
    </location>
</feature>
<accession>A0A8H5Z940</accession>
<reference evidence="2" key="1">
    <citation type="submission" date="2019-11" db="EMBL/GenBank/DDBJ databases">
        <title>Bipolaris sorokiniana Genome sequencing.</title>
        <authorList>
            <person name="Wang H."/>
        </authorList>
    </citation>
    <scope>NUCLEOTIDE SEQUENCE</scope>
</reference>
<comment type="caution">
    <text evidence="2">The sequence shown here is derived from an EMBL/GenBank/DDBJ whole genome shotgun (WGS) entry which is preliminary data.</text>
</comment>
<dbReference type="EMBL" id="WNKQ01000026">
    <property type="protein sequence ID" value="KAF5844224.1"/>
    <property type="molecule type" value="Genomic_DNA"/>
</dbReference>
<organism evidence="2 3">
    <name type="scientific">Cochliobolus sativus</name>
    <name type="common">Common root rot and spot blotch fungus</name>
    <name type="synonym">Bipolaris sorokiniana</name>
    <dbReference type="NCBI Taxonomy" id="45130"/>
    <lineage>
        <taxon>Eukaryota</taxon>
        <taxon>Fungi</taxon>
        <taxon>Dikarya</taxon>
        <taxon>Ascomycota</taxon>
        <taxon>Pezizomycotina</taxon>
        <taxon>Dothideomycetes</taxon>
        <taxon>Pleosporomycetidae</taxon>
        <taxon>Pleosporales</taxon>
        <taxon>Pleosporineae</taxon>
        <taxon>Pleosporaceae</taxon>
        <taxon>Bipolaris</taxon>
    </lineage>
</organism>
<evidence type="ECO:0000313" key="3">
    <source>
        <dbReference type="Proteomes" id="UP000624244"/>
    </source>
</evidence>
<dbReference type="AlphaFoldDB" id="A0A8H5Z940"/>
<protein>
    <submittedName>
        <fullName evidence="2">Uncharacterized protein</fullName>
    </submittedName>
</protein>
<evidence type="ECO:0000313" key="2">
    <source>
        <dbReference type="EMBL" id="KAF5844224.1"/>
    </source>
</evidence>
<gene>
    <name evidence="2" type="ORF">GGP41_004943</name>
</gene>
<proteinExistence type="predicted"/>
<feature type="compositionally biased region" description="Low complexity" evidence="1">
    <location>
        <begin position="20"/>
        <end position="30"/>
    </location>
</feature>
<name>A0A8H5Z940_COCSA</name>
<dbReference type="Proteomes" id="UP000624244">
    <property type="component" value="Unassembled WGS sequence"/>
</dbReference>